<keyword evidence="2" id="KW-1185">Reference proteome</keyword>
<gene>
    <name evidence="1" type="ORF">CCMP2556_LOCUS50896</name>
</gene>
<comment type="caution">
    <text evidence="1">The sequence shown here is derived from an EMBL/GenBank/DDBJ whole genome shotgun (WGS) entry which is preliminary data.</text>
</comment>
<proteinExistence type="predicted"/>
<evidence type="ECO:0000313" key="2">
    <source>
        <dbReference type="Proteomes" id="UP001642484"/>
    </source>
</evidence>
<name>A0ABP0SAH7_9DINO</name>
<accession>A0ABP0SAH7</accession>
<evidence type="ECO:0000313" key="1">
    <source>
        <dbReference type="EMBL" id="CAK9109314.1"/>
    </source>
</evidence>
<dbReference type="Proteomes" id="UP001642484">
    <property type="component" value="Unassembled WGS sequence"/>
</dbReference>
<reference evidence="1 2" key="1">
    <citation type="submission" date="2024-02" db="EMBL/GenBank/DDBJ databases">
        <authorList>
            <person name="Chen Y."/>
            <person name="Shah S."/>
            <person name="Dougan E. K."/>
            <person name="Thang M."/>
            <person name="Chan C."/>
        </authorList>
    </citation>
    <scope>NUCLEOTIDE SEQUENCE [LARGE SCALE GENOMIC DNA]</scope>
</reference>
<organism evidence="1 2">
    <name type="scientific">Durusdinium trenchii</name>
    <dbReference type="NCBI Taxonomy" id="1381693"/>
    <lineage>
        <taxon>Eukaryota</taxon>
        <taxon>Sar</taxon>
        <taxon>Alveolata</taxon>
        <taxon>Dinophyceae</taxon>
        <taxon>Suessiales</taxon>
        <taxon>Symbiodiniaceae</taxon>
        <taxon>Durusdinium</taxon>
    </lineage>
</organism>
<sequence length="459" mass="51317">MSRFESDTESESAEGESVQVSAMLRDFVSSLDEDTCRALQKAVHDRLAGGTQNASATEWLGPEFKSSRLEEIFQTLEEVEPVVKASNMAHAMRLAGLDPTASEVCKVLENIGKLEILNLDSFTQVMQEVIEERYKKNEARKLLRSCRSVDPEKSGLLPQETLVQLMHAQGITFSDELQDILNDVPSNSQGFNYEVLISLLFTKVDDDMFESKQNEQNVEAEKLKEVRPSLNFVLKEGAVVHPEEGKVLVRAMATGVLEWYNPDTKTLLGSMPVHSSDWGEFIDSGEKEWLDFLDRWPNLMGDQLQALDALRSSATGLQKLSNPARDSALYELVKLSLCPQEDSPYQVIAKATQAFLLCGHCDMLPEAAPVVPDYDLTDPMDLANFFSFANIRLLRGAFIKHLAKEKLGLPRRQEAEQASCGSQTALVTHEEVKGWAADLKAGKERQRIFAISHVWPRPD</sequence>
<dbReference type="SUPFAM" id="SSF47473">
    <property type="entry name" value="EF-hand"/>
    <property type="match status" value="1"/>
</dbReference>
<protein>
    <submittedName>
        <fullName evidence="1">Uncharacterized protein</fullName>
    </submittedName>
</protein>
<dbReference type="InterPro" id="IPR011992">
    <property type="entry name" value="EF-hand-dom_pair"/>
</dbReference>
<dbReference type="EMBL" id="CAXAMN010027206">
    <property type="protein sequence ID" value="CAK9109314.1"/>
    <property type="molecule type" value="Genomic_DNA"/>
</dbReference>
<dbReference type="Gene3D" id="1.10.238.10">
    <property type="entry name" value="EF-hand"/>
    <property type="match status" value="1"/>
</dbReference>